<keyword evidence="3" id="KW-1185">Reference proteome</keyword>
<feature type="compositionally biased region" description="Polar residues" evidence="1">
    <location>
        <begin position="17"/>
        <end position="34"/>
    </location>
</feature>
<accession>A0A151IN92</accession>
<evidence type="ECO:0000313" key="3">
    <source>
        <dbReference type="Proteomes" id="UP000078542"/>
    </source>
</evidence>
<dbReference type="Proteomes" id="UP000078542">
    <property type="component" value="Unassembled WGS sequence"/>
</dbReference>
<dbReference type="AlphaFoldDB" id="A0A151IN92"/>
<organism evidence="2 3">
    <name type="scientific">Cyphomyrmex costatus</name>
    <dbReference type="NCBI Taxonomy" id="456900"/>
    <lineage>
        <taxon>Eukaryota</taxon>
        <taxon>Metazoa</taxon>
        <taxon>Ecdysozoa</taxon>
        <taxon>Arthropoda</taxon>
        <taxon>Hexapoda</taxon>
        <taxon>Insecta</taxon>
        <taxon>Pterygota</taxon>
        <taxon>Neoptera</taxon>
        <taxon>Endopterygota</taxon>
        <taxon>Hymenoptera</taxon>
        <taxon>Apocrita</taxon>
        <taxon>Aculeata</taxon>
        <taxon>Formicoidea</taxon>
        <taxon>Formicidae</taxon>
        <taxon>Myrmicinae</taxon>
        <taxon>Cyphomyrmex</taxon>
    </lineage>
</organism>
<evidence type="ECO:0000256" key="1">
    <source>
        <dbReference type="SAM" id="MobiDB-lite"/>
    </source>
</evidence>
<protein>
    <submittedName>
        <fullName evidence="2">Uncharacterized protein</fullName>
    </submittedName>
</protein>
<proteinExistence type="predicted"/>
<evidence type="ECO:0000313" key="2">
    <source>
        <dbReference type="EMBL" id="KYN06866.1"/>
    </source>
</evidence>
<feature type="non-terminal residue" evidence="2">
    <location>
        <position position="1"/>
    </location>
</feature>
<dbReference type="EMBL" id="KQ976949">
    <property type="protein sequence ID" value="KYN06866.1"/>
    <property type="molecule type" value="Genomic_DNA"/>
</dbReference>
<name>A0A151IN92_9HYME</name>
<gene>
    <name evidence="2" type="ORF">ALC62_02169</name>
</gene>
<sequence>LSWSSGDTPRREEGRSDGNSARRTTSGIASMSTRMNERVSERDMCISALFGHATPFLFLLKNDGVRLTVDFHFSEKKKRKLMVESKYTLTNY</sequence>
<feature type="region of interest" description="Disordered" evidence="1">
    <location>
        <begin position="1"/>
        <end position="36"/>
    </location>
</feature>
<reference evidence="2 3" key="1">
    <citation type="submission" date="2016-03" db="EMBL/GenBank/DDBJ databases">
        <title>Cyphomyrmex costatus WGS genome.</title>
        <authorList>
            <person name="Nygaard S."/>
            <person name="Hu H."/>
            <person name="Boomsma J."/>
            <person name="Zhang G."/>
        </authorList>
    </citation>
    <scope>NUCLEOTIDE SEQUENCE [LARGE SCALE GENOMIC DNA]</scope>
    <source>
        <strain evidence="2">MS0001</strain>
        <tissue evidence="2">Whole body</tissue>
    </source>
</reference>